<dbReference type="EMBL" id="BFBB01000003">
    <property type="protein sequence ID" value="GBF50111.1"/>
    <property type="molecule type" value="Genomic_DNA"/>
</dbReference>
<reference evidence="1 2" key="1">
    <citation type="submission" date="2018-02" db="EMBL/GenBank/DDBJ databases">
        <title>Novel Leptospira species isolated from soil and water in Japan.</title>
        <authorList>
            <person name="Nakao R."/>
            <person name="Masuzawa T."/>
        </authorList>
    </citation>
    <scope>NUCLEOTIDE SEQUENCE [LARGE SCALE GENOMIC DNA]</scope>
    <source>
        <strain evidence="1 2">YH101</strain>
    </source>
</reference>
<dbReference type="AlphaFoldDB" id="A0A2P2DZP1"/>
<name>A0A2P2DZP1_9LEPT</name>
<organism evidence="1 2">
    <name type="scientific">Leptospira ryugenii</name>
    <dbReference type="NCBI Taxonomy" id="1917863"/>
    <lineage>
        <taxon>Bacteria</taxon>
        <taxon>Pseudomonadati</taxon>
        <taxon>Spirochaetota</taxon>
        <taxon>Spirochaetia</taxon>
        <taxon>Leptospirales</taxon>
        <taxon>Leptospiraceae</taxon>
        <taxon>Leptospira</taxon>
    </lineage>
</organism>
<sequence length="235" mass="27468">MNDYPDRWEELTLCPQFLANNPKFGMVYLYGKEKEKLIDGWCNVYVHSSSLAIENLSDGSKIQEGLASILLFLVESYRFDLQKEPFYRLEKKGNRIEMQASESCLRKVLLQITKPGPEVCKFTLREEMKFPGYWSASDWEVDREPFSLTFQFSDLGPRIVFPNDYHMMHQYGETVPLYPKSIPWLLALLKTLSIDRFQEVDPCTIQFESLGDFLYLSDLFRERTDLSNGRPLKGL</sequence>
<dbReference type="OrthoDB" id="9841072at2"/>
<evidence type="ECO:0000313" key="1">
    <source>
        <dbReference type="EMBL" id="GBF50111.1"/>
    </source>
</evidence>
<accession>A0A2P2DZP1</accession>
<keyword evidence="2" id="KW-1185">Reference proteome</keyword>
<proteinExistence type="predicted"/>
<evidence type="ECO:0000313" key="2">
    <source>
        <dbReference type="Proteomes" id="UP000245133"/>
    </source>
</evidence>
<dbReference type="RefSeq" id="WP_108975577.1">
    <property type="nucleotide sequence ID" value="NZ_BFBB01000003.1"/>
</dbReference>
<protein>
    <submittedName>
        <fullName evidence="1">Uncharacterized protein</fullName>
    </submittedName>
</protein>
<dbReference type="Proteomes" id="UP000245133">
    <property type="component" value="Unassembled WGS sequence"/>
</dbReference>
<comment type="caution">
    <text evidence="1">The sequence shown here is derived from an EMBL/GenBank/DDBJ whole genome shotgun (WGS) entry which is preliminary data.</text>
</comment>
<gene>
    <name evidence="1" type="ORF">LPTSP4_16350</name>
</gene>